<gene>
    <name evidence="1" type="ORF">J2Y69_000633</name>
</gene>
<evidence type="ECO:0000313" key="1">
    <source>
        <dbReference type="EMBL" id="MDR6866048.1"/>
    </source>
</evidence>
<dbReference type="EMBL" id="JAVDUM010000002">
    <property type="protein sequence ID" value="MDR6866048.1"/>
    <property type="molecule type" value="Genomic_DNA"/>
</dbReference>
<dbReference type="InterPro" id="IPR003719">
    <property type="entry name" value="Phenazine_PhzF-like"/>
</dbReference>
<sequence>MSLIGLLRPETDLHGVEQKGGESMAMRYWLVDVFAERPLAGNGLTVFPDASGMSTELMQSLTRELRQFETAFLQPSADPARFDLRVFTMEEELPFAGHPVLGAAALLHHLRAGETPARWRLRLPAKEVVVDTSRLGDAIQARMDQGAPSFIGELAPEDTRWFADRFSAERDERYPAQVISTGLPYLILPVTAAGLAAARQRQSLEPRLSAIGASFVYLLDVDAREGRTWDPDGVVEDIATGSAAGPVAAYLHRTRHTPVDETVTVHQGRFAGRPSRMSTRVSADGRIEVGGDVQIIAAADLLAELP</sequence>
<dbReference type="NCBIfam" id="TIGR00654">
    <property type="entry name" value="PhzF_family"/>
    <property type="match status" value="1"/>
</dbReference>
<organism evidence="1 2">
    <name type="scientific">Microbacterium resistens</name>
    <dbReference type="NCBI Taxonomy" id="156977"/>
    <lineage>
        <taxon>Bacteria</taxon>
        <taxon>Bacillati</taxon>
        <taxon>Actinomycetota</taxon>
        <taxon>Actinomycetes</taxon>
        <taxon>Micrococcales</taxon>
        <taxon>Microbacteriaceae</taxon>
        <taxon>Microbacterium</taxon>
    </lineage>
</organism>
<dbReference type="PIRSF" id="PIRSF016184">
    <property type="entry name" value="PhzC_PhzF"/>
    <property type="match status" value="1"/>
</dbReference>
<dbReference type="Pfam" id="PF02567">
    <property type="entry name" value="PhzC-PhzF"/>
    <property type="match status" value="1"/>
</dbReference>
<dbReference type="Gene3D" id="3.10.310.10">
    <property type="entry name" value="Diaminopimelate Epimerase, Chain A, domain 1"/>
    <property type="match status" value="2"/>
</dbReference>
<keyword evidence="2" id="KW-1185">Reference proteome</keyword>
<dbReference type="Proteomes" id="UP001259347">
    <property type="component" value="Unassembled WGS sequence"/>
</dbReference>
<name>A0ABU1SAV9_9MICO</name>
<evidence type="ECO:0000313" key="2">
    <source>
        <dbReference type="Proteomes" id="UP001259347"/>
    </source>
</evidence>
<protein>
    <submittedName>
        <fullName evidence="1">PhzF family phenazine biosynthesis protein</fullName>
    </submittedName>
</protein>
<proteinExistence type="predicted"/>
<reference evidence="1 2" key="1">
    <citation type="submission" date="2023-07" db="EMBL/GenBank/DDBJ databases">
        <title>Sorghum-associated microbial communities from plants grown in Nebraska, USA.</title>
        <authorList>
            <person name="Schachtman D."/>
        </authorList>
    </citation>
    <scope>NUCLEOTIDE SEQUENCE [LARGE SCALE GENOMIC DNA]</scope>
    <source>
        <strain evidence="1 2">2980</strain>
    </source>
</reference>
<dbReference type="SUPFAM" id="SSF54506">
    <property type="entry name" value="Diaminopimelate epimerase-like"/>
    <property type="match status" value="1"/>
</dbReference>
<dbReference type="PANTHER" id="PTHR13774">
    <property type="entry name" value="PHENAZINE BIOSYNTHESIS PROTEIN"/>
    <property type="match status" value="1"/>
</dbReference>
<comment type="caution">
    <text evidence="1">The sequence shown here is derived from an EMBL/GenBank/DDBJ whole genome shotgun (WGS) entry which is preliminary data.</text>
</comment>
<accession>A0ABU1SAV9</accession>
<dbReference type="PANTHER" id="PTHR13774:SF32">
    <property type="entry name" value="ANTISENSE-ENHANCING SEQUENCE 1"/>
    <property type="match status" value="1"/>
</dbReference>